<organism evidence="11 12">
    <name type="scientific">Rhizobium deserti</name>
    <dbReference type="NCBI Taxonomy" id="2547961"/>
    <lineage>
        <taxon>Bacteria</taxon>
        <taxon>Pseudomonadati</taxon>
        <taxon>Pseudomonadota</taxon>
        <taxon>Alphaproteobacteria</taxon>
        <taxon>Hyphomicrobiales</taxon>
        <taxon>Rhizobiaceae</taxon>
        <taxon>Rhizobium/Agrobacterium group</taxon>
        <taxon>Rhizobium</taxon>
    </lineage>
</organism>
<feature type="transmembrane region" description="Helical" evidence="10">
    <location>
        <begin position="6"/>
        <end position="26"/>
    </location>
</feature>
<proteinExistence type="inferred from homology"/>
<dbReference type="PANTHER" id="PTHR30065">
    <property type="entry name" value="FLAGELLAR BIOSYNTHETIC PROTEIN FLIR"/>
    <property type="match status" value="1"/>
</dbReference>
<dbReference type="Pfam" id="PF01311">
    <property type="entry name" value="Bac_export_1"/>
    <property type="match status" value="1"/>
</dbReference>
<evidence type="ECO:0000256" key="1">
    <source>
        <dbReference type="ARBA" id="ARBA00002578"/>
    </source>
</evidence>
<evidence type="ECO:0000313" key="11">
    <source>
        <dbReference type="EMBL" id="TDK35085.1"/>
    </source>
</evidence>
<evidence type="ECO:0000256" key="4">
    <source>
        <dbReference type="ARBA" id="ARBA00022475"/>
    </source>
</evidence>
<keyword evidence="6 10" id="KW-1133">Transmembrane helix</keyword>
<keyword evidence="11" id="KW-0969">Cilium</keyword>
<keyword evidence="11" id="KW-0966">Cell projection</keyword>
<evidence type="ECO:0000256" key="10">
    <source>
        <dbReference type="RuleBase" id="RU362071"/>
    </source>
</evidence>
<dbReference type="InterPro" id="IPR002010">
    <property type="entry name" value="T3SS_IM_R"/>
</dbReference>
<dbReference type="PANTHER" id="PTHR30065:SF8">
    <property type="entry name" value="FLAGELLAR BIOSYNTHETIC PROTEIN FLIR"/>
    <property type="match status" value="1"/>
</dbReference>
<keyword evidence="4 10" id="KW-1003">Cell membrane</keyword>
<dbReference type="NCBIfam" id="TIGR01400">
    <property type="entry name" value="fliR"/>
    <property type="match status" value="1"/>
</dbReference>
<dbReference type="PRINTS" id="PR00953">
    <property type="entry name" value="TYPE3IMRPROT"/>
</dbReference>
<evidence type="ECO:0000313" key="12">
    <source>
        <dbReference type="Proteomes" id="UP000295238"/>
    </source>
</evidence>
<evidence type="ECO:0000256" key="8">
    <source>
        <dbReference type="ARBA" id="ARBA00023143"/>
    </source>
</evidence>
<evidence type="ECO:0000256" key="2">
    <source>
        <dbReference type="ARBA" id="ARBA00009772"/>
    </source>
</evidence>
<dbReference type="GO" id="GO:0044780">
    <property type="term" value="P:bacterial-type flagellum assembly"/>
    <property type="evidence" value="ECO:0007669"/>
    <property type="project" value="UniProtKB-UniRule"/>
</dbReference>
<feature type="transmembrane region" description="Helical" evidence="10">
    <location>
        <begin position="67"/>
        <end position="87"/>
    </location>
</feature>
<protein>
    <recommendedName>
        <fullName evidence="3 9">Flagellar biosynthetic protein FliR</fullName>
    </recommendedName>
</protein>
<keyword evidence="5 10" id="KW-0812">Transmembrane</keyword>
<dbReference type="InterPro" id="IPR006303">
    <property type="entry name" value="FliR"/>
</dbReference>
<comment type="caution">
    <text evidence="11">The sequence shown here is derived from an EMBL/GenBank/DDBJ whole genome shotgun (WGS) entry which is preliminary data.</text>
</comment>
<feature type="transmembrane region" description="Helical" evidence="10">
    <location>
        <begin position="181"/>
        <end position="200"/>
    </location>
</feature>
<dbReference type="AlphaFoldDB" id="A0A4R5UGP4"/>
<sequence length="250" mass="26858">MITDPQGTIIALFLAFCRVGGCIMLMPGFSSARLPMQVRLFLSVAISMAVLPMVWDIIYPRASSNPAALGMLIASETLVGAVFGLIARLYTAGLQFAGTAISNAISFNGPPGGDIIEDSSESQLTSLLALAGLLVLLMLNFHHVVIKSLLDSYTTIPLAEGLNPRRILITLTDTLSATFMIVLRLISPFLLYSIMFNVAVGMINKMAPQIPVYFISTPYALMGGIFLLYLGIAAMIDEFVKGFPLVFTGL</sequence>
<dbReference type="GO" id="GO:0005886">
    <property type="term" value="C:plasma membrane"/>
    <property type="evidence" value="ECO:0007669"/>
    <property type="project" value="UniProtKB-SubCell"/>
</dbReference>
<feature type="transmembrane region" description="Helical" evidence="10">
    <location>
        <begin position="212"/>
        <end position="236"/>
    </location>
</feature>
<comment type="similarity">
    <text evidence="2 10">Belongs to the FliR/MopE/SpaR family.</text>
</comment>
<comment type="function">
    <text evidence="1 10">Role in flagellar biosynthesis.</text>
</comment>
<feature type="transmembrane region" description="Helical" evidence="10">
    <location>
        <begin position="38"/>
        <end position="55"/>
    </location>
</feature>
<accession>A0A4R5UGP4</accession>
<dbReference type="EMBL" id="SMTL01000003">
    <property type="protein sequence ID" value="TDK35085.1"/>
    <property type="molecule type" value="Genomic_DNA"/>
</dbReference>
<dbReference type="Proteomes" id="UP000295238">
    <property type="component" value="Unassembled WGS sequence"/>
</dbReference>
<keyword evidence="7 10" id="KW-0472">Membrane</keyword>
<reference evidence="11 12" key="1">
    <citation type="submission" date="2019-03" db="EMBL/GenBank/DDBJ databases">
        <title>Rhizobium sp. nov., an bacterium isolated from biocrust in Mu Us Desert.</title>
        <authorList>
            <person name="Lixiong L."/>
        </authorList>
    </citation>
    <scope>NUCLEOTIDE SEQUENCE [LARGE SCALE GENOMIC DNA]</scope>
    <source>
        <strain evidence="11 12">SPY-1</strain>
    </source>
</reference>
<evidence type="ECO:0000256" key="6">
    <source>
        <dbReference type="ARBA" id="ARBA00022989"/>
    </source>
</evidence>
<gene>
    <name evidence="11" type="primary">fliR</name>
    <name evidence="11" type="ORF">E2F50_12510</name>
</gene>
<keyword evidence="8 10" id="KW-0975">Bacterial flagellum</keyword>
<name>A0A4R5UGP4_9HYPH</name>
<evidence type="ECO:0000256" key="7">
    <source>
        <dbReference type="ARBA" id="ARBA00023136"/>
    </source>
</evidence>
<dbReference type="RefSeq" id="WP_133316508.1">
    <property type="nucleotide sequence ID" value="NZ_SMTL01000003.1"/>
</dbReference>
<feature type="transmembrane region" description="Helical" evidence="10">
    <location>
        <begin position="127"/>
        <end position="146"/>
    </location>
</feature>
<dbReference type="GO" id="GO:0006605">
    <property type="term" value="P:protein targeting"/>
    <property type="evidence" value="ECO:0007669"/>
    <property type="project" value="UniProtKB-UniRule"/>
</dbReference>
<dbReference type="OrthoDB" id="9779817at2"/>
<dbReference type="GO" id="GO:0009425">
    <property type="term" value="C:bacterial-type flagellum basal body"/>
    <property type="evidence" value="ECO:0007669"/>
    <property type="project" value="UniProtKB-SubCell"/>
</dbReference>
<evidence type="ECO:0000256" key="9">
    <source>
        <dbReference type="NCBIfam" id="TIGR01400"/>
    </source>
</evidence>
<evidence type="ECO:0000256" key="3">
    <source>
        <dbReference type="ARBA" id="ARBA00021717"/>
    </source>
</evidence>
<evidence type="ECO:0000256" key="5">
    <source>
        <dbReference type="ARBA" id="ARBA00022692"/>
    </source>
</evidence>
<keyword evidence="11" id="KW-0282">Flagellum</keyword>
<comment type="subcellular location">
    <subcellularLocation>
        <location evidence="10">Cell membrane</location>
        <topology evidence="10">Multi-pass membrane protein</topology>
    </subcellularLocation>
    <subcellularLocation>
        <location evidence="10">Bacterial flagellum basal body</location>
    </subcellularLocation>
</comment>
<keyword evidence="12" id="KW-1185">Reference proteome</keyword>